<feature type="region of interest" description="Disordered" evidence="1">
    <location>
        <begin position="656"/>
        <end position="684"/>
    </location>
</feature>
<dbReference type="SUPFAM" id="SSF81901">
    <property type="entry name" value="HCP-like"/>
    <property type="match status" value="2"/>
</dbReference>
<feature type="compositionally biased region" description="Basic and acidic residues" evidence="1">
    <location>
        <begin position="656"/>
        <end position="671"/>
    </location>
</feature>
<reference evidence="2 3" key="1">
    <citation type="submission" date="2019-03" db="EMBL/GenBank/DDBJ databases">
        <title>Draft genome sequences of novel Actinobacteria.</title>
        <authorList>
            <person name="Sahin N."/>
            <person name="Ay H."/>
            <person name="Saygin H."/>
        </authorList>
    </citation>
    <scope>NUCLEOTIDE SEQUENCE [LARGE SCALE GENOMIC DNA]</scope>
    <source>
        <strain evidence="2 3">H3C3</strain>
    </source>
</reference>
<proteinExistence type="predicted"/>
<feature type="compositionally biased region" description="Low complexity" evidence="1">
    <location>
        <begin position="672"/>
        <end position="683"/>
    </location>
</feature>
<keyword evidence="3" id="KW-1185">Reference proteome</keyword>
<comment type="caution">
    <text evidence="2">The sequence shown here is derived from an EMBL/GenBank/DDBJ whole genome shotgun (WGS) entry which is preliminary data.</text>
</comment>
<evidence type="ECO:0000256" key="1">
    <source>
        <dbReference type="SAM" id="MobiDB-lite"/>
    </source>
</evidence>
<dbReference type="OrthoDB" id="3964962at2"/>
<protein>
    <submittedName>
        <fullName evidence="2">Tetratricopeptide repeat protein</fullName>
    </submittedName>
</protein>
<evidence type="ECO:0000313" key="3">
    <source>
        <dbReference type="Proteomes" id="UP000294513"/>
    </source>
</evidence>
<accession>A0A4R5C642</accession>
<evidence type="ECO:0000313" key="2">
    <source>
        <dbReference type="EMBL" id="TDD94149.1"/>
    </source>
</evidence>
<sequence>MIKFRGQAISDWLPEDAAKAQVPRDADVVWALVRLWSDWAGDGQPTERHWRGLVERAQPARVPHSAAAPAGRPIGEFGVRLVLEDLEVQPAVDLVGAVTGAAGLGLLPAYVRREHDRLLKAVVDAAKDGHSGIALLIGGPSSGKTRACWEAVKALPEAWRLWHPLTPTRVQAVIDGLPAVGPRTVVWLNDSQHYLLDPDRAEQVASGLRDLLNDARRAPVLVVGSIWHEDWATLSTVPAPGQWRSGQRPDPFAQARQLVGDNGIIVPECFTGDDLKAVRDAATGDPRLVDALQHAEQGHITQYLAGAPALLERYRTAYPAAKALIEAAMDALRTVPGLPLTRDLLEEAAEGYLTAVQFDLLDEAWFEAALVFLSAPQRGTRGPLTPIRPRRGQPAPARPSYRLAPYLEHHGRVTRRTTRAPAALWEALLHYQGAPAAVLGQFGQRAKDHGLLRTAVRFYAAAADAGYVNASRRTAGLLEGAGRIEEAISWWQQAADGDDYHGINAEYLARLLESVGRAEEALHYWQRSADLGNPVALEKAGRRLVEFGRIDDAVRWWQRAVDLAGDDQDKAAYYSVQAAELLVRAGPLEEVLAWWLRAVGTSSFMAQWADTPRELHATGQADEAVQRLRAHAANGTASDATVAKCLRLLHDAGNHVRDVPDRGPAAEHADTADPQDPTTTEPESPWYATRWDEAKRAADQLVAQGSITDEVIDLFLHPPDTPHWFPFELVSAVLWVTGRQEEAIRHCRQAAEQVNVSGGYTSDARYAALRTAYLLRQIGRPQEAIGWLQNRAETGDDDAAQKAVWLLLERGEGEHAIDWLTHAAAAGHGYALALTADVLAETGHTTDADKLRQYGWEPDGSIAEPWTAAPQATRSHQP</sequence>
<organism evidence="2 3">
    <name type="scientific">Actinomadura rubrisoli</name>
    <dbReference type="NCBI Taxonomy" id="2530368"/>
    <lineage>
        <taxon>Bacteria</taxon>
        <taxon>Bacillati</taxon>
        <taxon>Actinomycetota</taxon>
        <taxon>Actinomycetes</taxon>
        <taxon>Streptosporangiales</taxon>
        <taxon>Thermomonosporaceae</taxon>
        <taxon>Actinomadura</taxon>
    </lineage>
</organism>
<dbReference type="RefSeq" id="WP_131890324.1">
    <property type="nucleotide sequence ID" value="NZ_SMKU01000022.1"/>
</dbReference>
<dbReference type="AlphaFoldDB" id="A0A4R5C642"/>
<dbReference type="Gene3D" id="1.25.40.10">
    <property type="entry name" value="Tetratricopeptide repeat domain"/>
    <property type="match status" value="2"/>
</dbReference>
<dbReference type="Proteomes" id="UP000294513">
    <property type="component" value="Unassembled WGS sequence"/>
</dbReference>
<dbReference type="InterPro" id="IPR011990">
    <property type="entry name" value="TPR-like_helical_dom_sf"/>
</dbReference>
<name>A0A4R5C642_9ACTN</name>
<gene>
    <name evidence="2" type="ORF">E1298_07500</name>
</gene>
<dbReference type="EMBL" id="SMKU01000022">
    <property type="protein sequence ID" value="TDD94149.1"/>
    <property type="molecule type" value="Genomic_DNA"/>
</dbReference>